<dbReference type="PANTHER" id="PTHR32329">
    <property type="entry name" value="BIFUNCTIONAL PROTEIN [INCLUDES 2-HYDROXYACYL-COA DEHYDRATASE (N-TER) AND ITS ACTIVATOR DOMAIN (C_TERM)-RELATED"/>
    <property type="match status" value="1"/>
</dbReference>
<keyword evidence="3" id="KW-1185">Reference proteome</keyword>
<evidence type="ECO:0000259" key="1">
    <source>
        <dbReference type="Pfam" id="PF09989"/>
    </source>
</evidence>
<feature type="domain" description="DUF2229" evidence="1">
    <location>
        <begin position="3"/>
        <end position="222"/>
    </location>
</feature>
<dbReference type="AlphaFoldDB" id="A0A6I6D7A1"/>
<protein>
    <submittedName>
        <fullName evidence="2">Activator of (R)-2-hydroxyglutaryl-CoA dehydratase</fullName>
    </submittedName>
</protein>
<proteinExistence type="predicted"/>
<dbReference type="Gene3D" id="3.40.50.11900">
    <property type="match status" value="1"/>
</dbReference>
<name>A0A6I6D7A1_9FIRM</name>
<reference evidence="3" key="1">
    <citation type="journal article" date="2019" name="Microbiology">
        <title>Complete Genome Sequence of an Uncultured Bacterium of the Candidate Phylum Bipolaricaulota.</title>
        <authorList>
            <person name="Kadnikov V.V."/>
            <person name="Mardanov A.V."/>
            <person name="Beletsky A.V."/>
            <person name="Frank Y.A."/>
            <person name="Karnachuk O.V."/>
            <person name="Ravin N.V."/>
        </authorList>
    </citation>
    <scope>NUCLEOTIDE SEQUENCE [LARGE SCALE GENOMIC DNA]</scope>
</reference>
<organism evidence="2 3">
    <name type="scientific">Candidatus Syntrophocurvum alkaliphilum</name>
    <dbReference type="NCBI Taxonomy" id="2293317"/>
    <lineage>
        <taxon>Bacteria</taxon>
        <taxon>Bacillati</taxon>
        <taxon>Bacillota</taxon>
        <taxon>Clostridia</taxon>
        <taxon>Eubacteriales</taxon>
        <taxon>Syntrophomonadaceae</taxon>
        <taxon>Candidatus Syntrophocurvum</taxon>
    </lineage>
</organism>
<dbReference type="Pfam" id="PF09989">
    <property type="entry name" value="DUF2229"/>
    <property type="match status" value="1"/>
</dbReference>
<evidence type="ECO:0000313" key="2">
    <source>
        <dbReference type="EMBL" id="QGT99003.1"/>
    </source>
</evidence>
<dbReference type="Proteomes" id="UP000426444">
    <property type="component" value="Chromosome"/>
</dbReference>
<dbReference type="InterPro" id="IPR018709">
    <property type="entry name" value="CoA_activase_DUF2229"/>
</dbReference>
<dbReference type="InterPro" id="IPR051805">
    <property type="entry name" value="Dehydratase_Activator_Redct"/>
</dbReference>
<dbReference type="EMBL" id="CP046457">
    <property type="protein sequence ID" value="QGT99003.1"/>
    <property type="molecule type" value="Genomic_DNA"/>
</dbReference>
<evidence type="ECO:0000313" key="3">
    <source>
        <dbReference type="Proteomes" id="UP000426444"/>
    </source>
</evidence>
<dbReference type="KEGG" id="salq:SYNTR_0410"/>
<dbReference type="RefSeq" id="WP_156202941.1">
    <property type="nucleotide sequence ID" value="NZ_CP046457.1"/>
</dbReference>
<accession>A0A6I6D7A1</accession>
<dbReference type="OrthoDB" id="9780120at2"/>
<dbReference type="PANTHER" id="PTHR32329:SF2">
    <property type="entry name" value="BIFUNCTIONAL PROTEIN [INCLUDES 2-HYDROXYACYL-COA DEHYDRATASE (N-TER) AND ITS ACTIVATOR DOMAIN (C_TERM)"/>
    <property type="match status" value="1"/>
</dbReference>
<gene>
    <name evidence="2" type="ORF">SYNTR_0410</name>
</gene>
<sequence length="329" mass="37671">MIKVGIPRGLFYFYYYPLWKTFFENLGAEVVTSSETNNKIVSQGIDIAVDETCFPVKVYYGHVNQLCNENIDYIFIPRIVSVELRSYICPKFMGIPDMIRASFNNLPYVIDITIDLSRNNKELKKEIIKVGQLFTSNKKAINNAYQNAIIEQKRFNQISKEGYTLDEAIKLWEGLKIKLNTKNDLKIGVFGHGYSIYDQAISMNIINKLREMECQAYIPEMLDKKIIEKEASTLPKRVFWTIGRKMVGGALHMDKRTDIDGIIYVSCFGCGPDSIVGEVIERKVKNKPFMLITVDEHTGEAGLVTRLEAFCDMLRRRKSNNESNISAHG</sequence>